<evidence type="ECO:0000313" key="3">
    <source>
        <dbReference type="Proteomes" id="UP000269721"/>
    </source>
</evidence>
<evidence type="ECO:0000256" key="1">
    <source>
        <dbReference type="SAM" id="MobiDB-lite"/>
    </source>
</evidence>
<dbReference type="GO" id="GO:0005778">
    <property type="term" value="C:peroxisomal membrane"/>
    <property type="evidence" value="ECO:0007669"/>
    <property type="project" value="TreeGrafter"/>
</dbReference>
<feature type="compositionally biased region" description="Basic and acidic residues" evidence="1">
    <location>
        <begin position="19"/>
        <end position="28"/>
    </location>
</feature>
<dbReference type="PANTHER" id="PTHR12774:SF2">
    <property type="entry name" value="PEROXISOMAL BIOGENESIS FACTOR 19"/>
    <property type="match status" value="1"/>
</dbReference>
<feature type="region of interest" description="Disordered" evidence="1">
    <location>
        <begin position="1"/>
        <end position="38"/>
    </location>
</feature>
<reference evidence="3" key="1">
    <citation type="journal article" date="2018" name="Nat. Microbiol.">
        <title>Leveraging single-cell genomics to expand the fungal tree of life.</title>
        <authorList>
            <person name="Ahrendt S.R."/>
            <person name="Quandt C.A."/>
            <person name="Ciobanu D."/>
            <person name="Clum A."/>
            <person name="Salamov A."/>
            <person name="Andreopoulos B."/>
            <person name="Cheng J.F."/>
            <person name="Woyke T."/>
            <person name="Pelin A."/>
            <person name="Henrissat B."/>
            <person name="Reynolds N.K."/>
            <person name="Benny G.L."/>
            <person name="Smith M.E."/>
            <person name="James T.Y."/>
            <person name="Grigoriev I.V."/>
        </authorList>
    </citation>
    <scope>NUCLEOTIDE SEQUENCE [LARGE SCALE GENOMIC DNA]</scope>
</reference>
<organism evidence="2 3">
    <name type="scientific">Blyttiomyces helicus</name>
    <dbReference type="NCBI Taxonomy" id="388810"/>
    <lineage>
        <taxon>Eukaryota</taxon>
        <taxon>Fungi</taxon>
        <taxon>Fungi incertae sedis</taxon>
        <taxon>Chytridiomycota</taxon>
        <taxon>Chytridiomycota incertae sedis</taxon>
        <taxon>Chytridiomycetes</taxon>
        <taxon>Chytridiomycetes incertae sedis</taxon>
        <taxon>Blyttiomyces</taxon>
    </lineage>
</organism>
<dbReference type="Pfam" id="PF04614">
    <property type="entry name" value="Pex19"/>
    <property type="match status" value="1"/>
</dbReference>
<dbReference type="Proteomes" id="UP000269721">
    <property type="component" value="Unassembled WGS sequence"/>
</dbReference>
<name>A0A4P9W2U3_9FUNG</name>
<gene>
    <name evidence="2" type="ORF">BDK51DRAFT_15015</name>
</gene>
<dbReference type="PANTHER" id="PTHR12774">
    <property type="entry name" value="PEROXISOMAL BIOGENESIS FACTOR 19"/>
    <property type="match status" value="1"/>
</dbReference>
<accession>A0A4P9W2U3</accession>
<proteinExistence type="predicted"/>
<dbReference type="GO" id="GO:0045046">
    <property type="term" value="P:protein import into peroxisome membrane"/>
    <property type="evidence" value="ECO:0007669"/>
    <property type="project" value="TreeGrafter"/>
</dbReference>
<dbReference type="EMBL" id="KZ999391">
    <property type="protein sequence ID" value="RKO85128.1"/>
    <property type="molecule type" value="Genomic_DNA"/>
</dbReference>
<dbReference type="InterPro" id="IPR006708">
    <property type="entry name" value="Pex19"/>
</dbReference>
<dbReference type="AlphaFoldDB" id="A0A4P9W2U3"/>
<protein>
    <submittedName>
        <fullName evidence="2">Pex19 protein</fullName>
    </submittedName>
</protein>
<dbReference type="OrthoDB" id="21292at2759"/>
<dbReference type="InterPro" id="IPR038322">
    <property type="entry name" value="Pex19_C_sf"/>
</dbReference>
<evidence type="ECO:0000313" key="2">
    <source>
        <dbReference type="EMBL" id="RKO85128.1"/>
    </source>
</evidence>
<feature type="non-terminal residue" evidence="2">
    <location>
        <position position="1"/>
    </location>
</feature>
<dbReference type="Gene3D" id="1.20.120.900">
    <property type="entry name" value="Pex19, mPTS binding domain"/>
    <property type="match status" value="1"/>
</dbReference>
<dbReference type="GO" id="GO:0033328">
    <property type="term" value="F:peroxisome membrane targeting sequence binding"/>
    <property type="evidence" value="ECO:0007669"/>
    <property type="project" value="TreeGrafter"/>
</dbReference>
<keyword evidence="3" id="KW-1185">Reference proteome</keyword>
<sequence>APSAAPATFQEKISQTMNKLRDSSDKAEPPSPFGDFDDPAMAQMMKELEGLMGTGDLDGVLEGVMEQMLSKELLQEPLKELAGKYPTWLADNESKVPEEDMVKYRKQLSIIEEILAIYDRSGSAQPTSEESKRVVELMQQMQDCGNPPAEIWEELAPGM</sequence>
<feature type="non-terminal residue" evidence="2">
    <location>
        <position position="159"/>
    </location>
</feature>